<keyword evidence="4" id="KW-0444">Lipid biosynthesis</keyword>
<evidence type="ECO:0000256" key="4">
    <source>
        <dbReference type="RuleBase" id="RU361267"/>
    </source>
</evidence>
<dbReference type="AlphaFoldDB" id="A0A194S265"/>
<evidence type="ECO:0000256" key="6">
    <source>
        <dbReference type="SAM" id="Phobius"/>
    </source>
</evidence>
<dbReference type="RefSeq" id="XP_018270741.1">
    <property type="nucleotide sequence ID" value="XM_018412222.1"/>
</dbReference>
<comment type="similarity">
    <text evidence="1 4">Belongs to the 1-acyl-sn-glycerol-3-phosphate acyltransferase family.</text>
</comment>
<evidence type="ECO:0000256" key="5">
    <source>
        <dbReference type="SAM" id="MobiDB-lite"/>
    </source>
</evidence>
<keyword evidence="3 4" id="KW-0012">Acyltransferase</keyword>
<name>A0A194S265_RHOGW</name>
<dbReference type="PANTHER" id="PTHR10434">
    <property type="entry name" value="1-ACYL-SN-GLYCEROL-3-PHOSPHATE ACYLTRANSFERASE"/>
    <property type="match status" value="1"/>
</dbReference>
<keyword evidence="2 4" id="KW-0808">Transferase</keyword>
<comment type="catalytic activity">
    <reaction evidence="4">
        <text>a 1-acyl-sn-glycero-3-phosphate + an acyl-CoA = a 1,2-diacyl-sn-glycero-3-phosphate + CoA</text>
        <dbReference type="Rhea" id="RHEA:19709"/>
        <dbReference type="ChEBI" id="CHEBI:57287"/>
        <dbReference type="ChEBI" id="CHEBI:57970"/>
        <dbReference type="ChEBI" id="CHEBI:58342"/>
        <dbReference type="ChEBI" id="CHEBI:58608"/>
        <dbReference type="EC" id="2.3.1.51"/>
    </reaction>
</comment>
<proteinExistence type="inferred from homology"/>
<sequence length="326" mass="35462">MLSPSSSSALTSSPATLVPTLAVGALLPAMILARVFSPVRYYAKLVTFLVGSASASAFGVASSLVMAVLGRREDIQWLVARFLKYTTAPLLGVKFRVEGADKLETTHPAVLVGNHQTMLDLLYLGAIFPPRTTIMAKRELQWVPILGQFMTLAKAIFVNRVKREDAIRVFDQVAKEMKRRELSLFIFPEGTRSASAAPSLLPFKKGAFHLAVQAGLPIVPIVCENYAHIYYSKARRFNAGEIVVRVLDPISTEGVTSSHEDITALIERTRNAMLDAIHQLGRERRAQLGGPEGEREALLPPTPRASIGGTETEGETASARLPEGTQ</sequence>
<dbReference type="NCBIfam" id="TIGR00530">
    <property type="entry name" value="AGP_acyltrn"/>
    <property type="match status" value="1"/>
</dbReference>
<keyword evidence="6" id="KW-0472">Membrane</keyword>
<dbReference type="STRING" id="578459.A0A194S265"/>
<dbReference type="InterPro" id="IPR004552">
    <property type="entry name" value="AGP_acyltrans"/>
</dbReference>
<dbReference type="SMART" id="SM00563">
    <property type="entry name" value="PlsC"/>
    <property type="match status" value="1"/>
</dbReference>
<dbReference type="InterPro" id="IPR002123">
    <property type="entry name" value="Plipid/glycerol_acylTrfase"/>
</dbReference>
<dbReference type="GO" id="GO:0016020">
    <property type="term" value="C:membrane"/>
    <property type="evidence" value="ECO:0007669"/>
    <property type="project" value="InterPro"/>
</dbReference>
<protein>
    <recommendedName>
        <fullName evidence="4">1-acyl-sn-glycerol-3-phosphate acyltransferase</fullName>
        <ecNumber evidence="4">2.3.1.51</ecNumber>
    </recommendedName>
</protein>
<keyword evidence="4" id="KW-0594">Phospholipid biosynthesis</keyword>
<evidence type="ECO:0000256" key="3">
    <source>
        <dbReference type="ARBA" id="ARBA00023315"/>
    </source>
</evidence>
<keyword evidence="6" id="KW-1133">Transmembrane helix</keyword>
<keyword evidence="6" id="KW-0812">Transmembrane</keyword>
<keyword evidence="9" id="KW-1185">Reference proteome</keyword>
<evidence type="ECO:0000313" key="8">
    <source>
        <dbReference type="EMBL" id="KPV74692.1"/>
    </source>
</evidence>
<evidence type="ECO:0000256" key="1">
    <source>
        <dbReference type="ARBA" id="ARBA00008655"/>
    </source>
</evidence>
<dbReference type="OrthoDB" id="202234at2759"/>
<dbReference type="SUPFAM" id="SSF69593">
    <property type="entry name" value="Glycerol-3-phosphate (1)-acyltransferase"/>
    <property type="match status" value="1"/>
</dbReference>
<dbReference type="EMBL" id="KQ474079">
    <property type="protein sequence ID" value="KPV74692.1"/>
    <property type="molecule type" value="Genomic_DNA"/>
</dbReference>
<dbReference type="OMA" id="MPRPLCY"/>
<evidence type="ECO:0000256" key="2">
    <source>
        <dbReference type="ARBA" id="ARBA00022679"/>
    </source>
</evidence>
<dbReference type="GO" id="GO:0003841">
    <property type="term" value="F:1-acylglycerol-3-phosphate O-acyltransferase activity"/>
    <property type="evidence" value="ECO:0007669"/>
    <property type="project" value="UniProtKB-UniRule"/>
</dbReference>
<dbReference type="Pfam" id="PF01553">
    <property type="entry name" value="Acyltransferase"/>
    <property type="match status" value="1"/>
</dbReference>
<dbReference type="GO" id="GO:0006654">
    <property type="term" value="P:phosphatidic acid biosynthetic process"/>
    <property type="evidence" value="ECO:0007669"/>
    <property type="project" value="TreeGrafter"/>
</dbReference>
<organism evidence="8 9">
    <name type="scientific">Rhodotorula graminis (strain WP1)</name>
    <dbReference type="NCBI Taxonomy" id="578459"/>
    <lineage>
        <taxon>Eukaryota</taxon>
        <taxon>Fungi</taxon>
        <taxon>Dikarya</taxon>
        <taxon>Basidiomycota</taxon>
        <taxon>Pucciniomycotina</taxon>
        <taxon>Microbotryomycetes</taxon>
        <taxon>Sporidiobolales</taxon>
        <taxon>Sporidiobolaceae</taxon>
        <taxon>Rhodotorula</taxon>
    </lineage>
</organism>
<gene>
    <name evidence="8" type="ORF">RHOBADRAFT_14902</name>
</gene>
<dbReference type="GO" id="GO:0005783">
    <property type="term" value="C:endoplasmic reticulum"/>
    <property type="evidence" value="ECO:0007669"/>
    <property type="project" value="TreeGrafter"/>
</dbReference>
<evidence type="ECO:0000313" key="9">
    <source>
        <dbReference type="Proteomes" id="UP000053890"/>
    </source>
</evidence>
<keyword evidence="4" id="KW-1208">Phospholipid metabolism</keyword>
<comment type="domain">
    <text evidence="4">The HXXXXD motif is essential for acyltransferase activity and may constitute the binding site for the phosphate moiety of the glycerol-3-phosphate.</text>
</comment>
<feature type="transmembrane region" description="Helical" evidence="6">
    <location>
        <begin position="45"/>
        <end position="69"/>
    </location>
</feature>
<reference evidence="8 9" key="1">
    <citation type="journal article" date="2015" name="Front. Microbiol.">
        <title>Genome sequence of the plant growth promoting endophytic yeast Rhodotorula graminis WP1.</title>
        <authorList>
            <person name="Firrincieli A."/>
            <person name="Otillar R."/>
            <person name="Salamov A."/>
            <person name="Schmutz J."/>
            <person name="Khan Z."/>
            <person name="Redman R.S."/>
            <person name="Fleck N.D."/>
            <person name="Lindquist E."/>
            <person name="Grigoriev I.V."/>
            <person name="Doty S.L."/>
        </authorList>
    </citation>
    <scope>NUCLEOTIDE SEQUENCE [LARGE SCALE GENOMIC DNA]</scope>
    <source>
        <strain evidence="8 9">WP1</strain>
    </source>
</reference>
<keyword evidence="4" id="KW-0443">Lipid metabolism</keyword>
<dbReference type="EC" id="2.3.1.51" evidence="4"/>
<dbReference type="GeneID" id="28972671"/>
<dbReference type="PANTHER" id="PTHR10434:SF11">
    <property type="entry name" value="1-ACYL-SN-GLYCEROL-3-PHOSPHATE ACYLTRANSFERASE"/>
    <property type="match status" value="1"/>
</dbReference>
<dbReference type="Proteomes" id="UP000053890">
    <property type="component" value="Unassembled WGS sequence"/>
</dbReference>
<evidence type="ECO:0000259" key="7">
    <source>
        <dbReference type="SMART" id="SM00563"/>
    </source>
</evidence>
<feature type="transmembrane region" description="Helical" evidence="6">
    <location>
        <begin position="12"/>
        <end position="33"/>
    </location>
</feature>
<feature type="compositionally biased region" description="Basic and acidic residues" evidence="5">
    <location>
        <begin position="283"/>
        <end position="297"/>
    </location>
</feature>
<dbReference type="CDD" id="cd07989">
    <property type="entry name" value="LPLAT_AGPAT-like"/>
    <property type="match status" value="1"/>
</dbReference>
<accession>A0A194S265</accession>
<feature type="domain" description="Phospholipid/glycerol acyltransferase" evidence="7">
    <location>
        <begin position="109"/>
        <end position="226"/>
    </location>
</feature>
<feature type="region of interest" description="Disordered" evidence="5">
    <location>
        <begin position="283"/>
        <end position="326"/>
    </location>
</feature>